<dbReference type="AlphaFoldDB" id="A0AAP0LHY4"/>
<reference evidence="1 2" key="1">
    <citation type="submission" date="2024-01" db="EMBL/GenBank/DDBJ databases">
        <title>Genome assemblies of Stephania.</title>
        <authorList>
            <person name="Yang L."/>
        </authorList>
    </citation>
    <scope>NUCLEOTIDE SEQUENCE [LARGE SCALE GENOMIC DNA]</scope>
    <source>
        <strain evidence="1">YNDBR</strain>
        <tissue evidence="1">Leaf</tissue>
    </source>
</reference>
<evidence type="ECO:0000313" key="2">
    <source>
        <dbReference type="Proteomes" id="UP001420932"/>
    </source>
</evidence>
<organism evidence="1 2">
    <name type="scientific">Stephania yunnanensis</name>
    <dbReference type="NCBI Taxonomy" id="152371"/>
    <lineage>
        <taxon>Eukaryota</taxon>
        <taxon>Viridiplantae</taxon>
        <taxon>Streptophyta</taxon>
        <taxon>Embryophyta</taxon>
        <taxon>Tracheophyta</taxon>
        <taxon>Spermatophyta</taxon>
        <taxon>Magnoliopsida</taxon>
        <taxon>Ranunculales</taxon>
        <taxon>Menispermaceae</taxon>
        <taxon>Menispermoideae</taxon>
        <taxon>Cissampelideae</taxon>
        <taxon>Stephania</taxon>
    </lineage>
</organism>
<proteinExistence type="predicted"/>
<comment type="caution">
    <text evidence="1">The sequence shown here is derived from an EMBL/GenBank/DDBJ whole genome shotgun (WGS) entry which is preliminary data.</text>
</comment>
<protein>
    <submittedName>
        <fullName evidence="1">Uncharacterized protein</fullName>
    </submittedName>
</protein>
<gene>
    <name evidence="1" type="ORF">Syun_002045</name>
</gene>
<accession>A0AAP0LHY4</accession>
<evidence type="ECO:0000313" key="1">
    <source>
        <dbReference type="EMBL" id="KAK9169905.1"/>
    </source>
</evidence>
<dbReference type="EMBL" id="JBBNAF010000001">
    <property type="protein sequence ID" value="KAK9169905.1"/>
    <property type="molecule type" value="Genomic_DNA"/>
</dbReference>
<sequence length="92" mass="9919">MGVIKARPGIVGGLILVAARRADSLVTAAHIKEVVFNVGLNGFCNCRTGWAIKPEAGMLEGDPFGDNLSIQGDQRDYPRGISAVRKCIWLHE</sequence>
<name>A0AAP0LHY4_9MAGN</name>
<keyword evidence="2" id="KW-1185">Reference proteome</keyword>
<dbReference type="Proteomes" id="UP001420932">
    <property type="component" value="Unassembled WGS sequence"/>
</dbReference>